<protein>
    <submittedName>
        <fullName evidence="2">Uncharacterized protein</fullName>
    </submittedName>
</protein>
<evidence type="ECO:0000313" key="2">
    <source>
        <dbReference type="EMBL" id="OXA40895.1"/>
    </source>
</evidence>
<evidence type="ECO:0000313" key="3">
    <source>
        <dbReference type="Proteomes" id="UP000198287"/>
    </source>
</evidence>
<keyword evidence="3" id="KW-1185">Reference proteome</keyword>
<comment type="caution">
    <text evidence="2">The sequence shown here is derived from an EMBL/GenBank/DDBJ whole genome shotgun (WGS) entry which is preliminary data.</text>
</comment>
<organism evidence="2 3">
    <name type="scientific">Folsomia candida</name>
    <name type="common">Springtail</name>
    <dbReference type="NCBI Taxonomy" id="158441"/>
    <lineage>
        <taxon>Eukaryota</taxon>
        <taxon>Metazoa</taxon>
        <taxon>Ecdysozoa</taxon>
        <taxon>Arthropoda</taxon>
        <taxon>Hexapoda</taxon>
        <taxon>Collembola</taxon>
        <taxon>Entomobryomorpha</taxon>
        <taxon>Isotomoidea</taxon>
        <taxon>Isotomidae</taxon>
        <taxon>Proisotominae</taxon>
        <taxon>Folsomia</taxon>
    </lineage>
</organism>
<gene>
    <name evidence="2" type="ORF">Fcan01_24194</name>
</gene>
<feature type="transmembrane region" description="Helical" evidence="1">
    <location>
        <begin position="79"/>
        <end position="103"/>
    </location>
</feature>
<evidence type="ECO:0000256" key="1">
    <source>
        <dbReference type="SAM" id="Phobius"/>
    </source>
</evidence>
<feature type="transmembrane region" description="Helical" evidence="1">
    <location>
        <begin position="152"/>
        <end position="171"/>
    </location>
</feature>
<dbReference type="AlphaFoldDB" id="A0A226D5Q6"/>
<keyword evidence="1" id="KW-0472">Membrane</keyword>
<reference evidence="2 3" key="1">
    <citation type="submission" date="2015-12" db="EMBL/GenBank/DDBJ databases">
        <title>The genome of Folsomia candida.</title>
        <authorList>
            <person name="Faddeeva A."/>
            <person name="Derks M.F."/>
            <person name="Anvar Y."/>
            <person name="Smit S."/>
            <person name="Van Straalen N."/>
            <person name="Roelofs D."/>
        </authorList>
    </citation>
    <scope>NUCLEOTIDE SEQUENCE [LARGE SCALE GENOMIC DNA]</scope>
    <source>
        <strain evidence="2 3">VU population</strain>
        <tissue evidence="2">Whole body</tissue>
    </source>
</reference>
<accession>A0A226D5Q6</accession>
<keyword evidence="1" id="KW-0812">Transmembrane</keyword>
<proteinExistence type="predicted"/>
<dbReference type="EMBL" id="LNIX01000031">
    <property type="protein sequence ID" value="OXA40895.1"/>
    <property type="molecule type" value="Genomic_DNA"/>
</dbReference>
<name>A0A226D5Q6_FOLCA</name>
<feature type="transmembrane region" description="Helical" evidence="1">
    <location>
        <begin position="115"/>
        <end position="140"/>
    </location>
</feature>
<keyword evidence="1" id="KW-1133">Transmembrane helix</keyword>
<dbReference type="Proteomes" id="UP000198287">
    <property type="component" value="Unassembled WGS sequence"/>
</dbReference>
<sequence>MVSPCCCINLQSAVKFMAFVSMALNGIMCLMSGAGLMTFVIIEHQAHDKYTAMELVLKEPVVVNFSDILLKRVIRQYGILPWISFFIILTIELALHFFAGAVLMRAGKQKSVNLCVFWMLYNLTLFIWEITAWLIMFAFQCPNLMFLYEPKTLIPFLLGNLYEFWVVEAFIKHVERERRAARQNQNDIVMVEMGDTIRSPGN</sequence>
<feature type="transmembrane region" description="Helical" evidence="1">
    <location>
        <begin position="18"/>
        <end position="42"/>
    </location>
</feature>